<name>A0A8H6YDD9_9AGAR</name>
<dbReference type="OrthoDB" id="3206554at2759"/>
<feature type="compositionally biased region" description="Basic and acidic residues" evidence="1">
    <location>
        <begin position="331"/>
        <end position="342"/>
    </location>
</feature>
<keyword evidence="5" id="KW-1185">Reference proteome</keyword>
<feature type="region of interest" description="Disordered" evidence="1">
    <location>
        <begin position="326"/>
        <end position="352"/>
    </location>
</feature>
<feature type="domain" description="DUF6534" evidence="3">
    <location>
        <begin position="184"/>
        <end position="269"/>
    </location>
</feature>
<feature type="transmembrane region" description="Helical" evidence="2">
    <location>
        <begin position="173"/>
        <end position="198"/>
    </location>
</feature>
<feature type="transmembrane region" description="Helical" evidence="2">
    <location>
        <begin position="141"/>
        <end position="167"/>
    </location>
</feature>
<feature type="transmembrane region" description="Helical" evidence="2">
    <location>
        <begin position="64"/>
        <end position="88"/>
    </location>
</feature>
<evidence type="ECO:0000313" key="4">
    <source>
        <dbReference type="EMBL" id="KAF7356452.1"/>
    </source>
</evidence>
<dbReference type="PANTHER" id="PTHR40465">
    <property type="entry name" value="CHROMOSOME 1, WHOLE GENOME SHOTGUN SEQUENCE"/>
    <property type="match status" value="1"/>
</dbReference>
<comment type="caution">
    <text evidence="4">The sequence shown here is derived from an EMBL/GenBank/DDBJ whole genome shotgun (WGS) entry which is preliminary data.</text>
</comment>
<keyword evidence="2" id="KW-1133">Transmembrane helix</keyword>
<feature type="transmembrane region" description="Helical" evidence="2">
    <location>
        <begin position="246"/>
        <end position="268"/>
    </location>
</feature>
<protein>
    <recommendedName>
        <fullName evidence="3">DUF6534 domain-containing protein</fullName>
    </recommendedName>
</protein>
<dbReference type="InterPro" id="IPR045339">
    <property type="entry name" value="DUF6534"/>
</dbReference>
<organism evidence="4 5">
    <name type="scientific">Mycena venus</name>
    <dbReference type="NCBI Taxonomy" id="2733690"/>
    <lineage>
        <taxon>Eukaryota</taxon>
        <taxon>Fungi</taxon>
        <taxon>Dikarya</taxon>
        <taxon>Basidiomycota</taxon>
        <taxon>Agaricomycotina</taxon>
        <taxon>Agaricomycetes</taxon>
        <taxon>Agaricomycetidae</taxon>
        <taxon>Agaricales</taxon>
        <taxon>Marasmiineae</taxon>
        <taxon>Mycenaceae</taxon>
        <taxon>Mycena</taxon>
    </lineage>
</organism>
<gene>
    <name evidence="4" type="ORF">MVEN_00978300</name>
</gene>
<dbReference type="Pfam" id="PF20152">
    <property type="entry name" value="DUF6534"/>
    <property type="match status" value="1"/>
</dbReference>
<accession>A0A8H6YDD9</accession>
<evidence type="ECO:0000313" key="5">
    <source>
        <dbReference type="Proteomes" id="UP000620124"/>
    </source>
</evidence>
<keyword evidence="2" id="KW-0472">Membrane</keyword>
<sequence>MAATTTSSVIELIPASQAFVANRTTSLGTWVLAGFVDSILMGVVLCQVMTFFKSGRSQEGFGRHYHWLVLLVTFLSILKTSQAIAVVWVQNVQDYMNPDVARLLVAKAWWQVSTPLLTGIIGVVVQSFFALRFYMLVRNIWLIMPIAASMLLGFAAICLQMNSILIGDAKAKVMWLLVHLVCAFMTDFFNTVGTCYALRSRNSSGLESTTSLINRLLRLVFESAIPPTIVAAIDLIMSQTLGPTHLLWHLVLNYALAKLYVISLMYTLNCINEYRQNVLSGERVTTSGSRGNRSINKRGDDVELGHLRTKPDQVYVQTQIITHVSPSQGTVEHEDRPLDDVKLSGWQPDWNR</sequence>
<evidence type="ECO:0000256" key="1">
    <source>
        <dbReference type="SAM" id="MobiDB-lite"/>
    </source>
</evidence>
<dbReference type="AlphaFoldDB" id="A0A8H6YDD9"/>
<proteinExistence type="predicted"/>
<feature type="transmembrane region" description="Helical" evidence="2">
    <location>
        <begin position="30"/>
        <end position="52"/>
    </location>
</feature>
<feature type="transmembrane region" description="Helical" evidence="2">
    <location>
        <begin position="108"/>
        <end position="129"/>
    </location>
</feature>
<evidence type="ECO:0000259" key="3">
    <source>
        <dbReference type="Pfam" id="PF20152"/>
    </source>
</evidence>
<dbReference type="EMBL" id="JACAZI010000007">
    <property type="protein sequence ID" value="KAF7356452.1"/>
    <property type="molecule type" value="Genomic_DNA"/>
</dbReference>
<dbReference type="Proteomes" id="UP000620124">
    <property type="component" value="Unassembled WGS sequence"/>
</dbReference>
<reference evidence="4" key="1">
    <citation type="submission" date="2020-05" db="EMBL/GenBank/DDBJ databases">
        <title>Mycena genomes resolve the evolution of fungal bioluminescence.</title>
        <authorList>
            <person name="Tsai I.J."/>
        </authorList>
    </citation>
    <scope>NUCLEOTIDE SEQUENCE</scope>
    <source>
        <strain evidence="4">CCC161011</strain>
    </source>
</reference>
<evidence type="ECO:0000256" key="2">
    <source>
        <dbReference type="SAM" id="Phobius"/>
    </source>
</evidence>
<keyword evidence="2" id="KW-0812">Transmembrane</keyword>
<dbReference type="PANTHER" id="PTHR40465:SF1">
    <property type="entry name" value="DUF6534 DOMAIN-CONTAINING PROTEIN"/>
    <property type="match status" value="1"/>
</dbReference>